<feature type="signal peptide" evidence="1">
    <location>
        <begin position="1"/>
        <end position="20"/>
    </location>
</feature>
<dbReference type="EMBL" id="FUEG01000003">
    <property type="protein sequence ID" value="SJL02052.1"/>
    <property type="molecule type" value="Genomic_DNA"/>
</dbReference>
<feature type="chain" id="PRO_5012379845" description="Peptidase M24 domain-containing protein" evidence="1">
    <location>
        <begin position="21"/>
        <end position="455"/>
    </location>
</feature>
<dbReference type="OMA" id="GPTIGMW"/>
<evidence type="ECO:0000313" key="3">
    <source>
        <dbReference type="Proteomes" id="UP000219338"/>
    </source>
</evidence>
<dbReference type="Proteomes" id="UP000219338">
    <property type="component" value="Unassembled WGS sequence"/>
</dbReference>
<protein>
    <recommendedName>
        <fullName evidence="4">Peptidase M24 domain-containing protein</fullName>
    </recommendedName>
</protein>
<evidence type="ECO:0000313" key="2">
    <source>
        <dbReference type="EMBL" id="SJL02052.1"/>
    </source>
</evidence>
<evidence type="ECO:0008006" key="4">
    <source>
        <dbReference type="Google" id="ProtNLM"/>
    </source>
</evidence>
<keyword evidence="1" id="KW-0732">Signal</keyword>
<evidence type="ECO:0000256" key="1">
    <source>
        <dbReference type="SAM" id="SignalP"/>
    </source>
</evidence>
<dbReference type="SUPFAM" id="SSF55920">
    <property type="entry name" value="Creatinase/aminopeptidase"/>
    <property type="match status" value="1"/>
</dbReference>
<dbReference type="InterPro" id="IPR036005">
    <property type="entry name" value="Creatinase/aminopeptidase-like"/>
</dbReference>
<sequence>MLLEVTVKWVILFFLVLVGGQLHPPTPAEYRRLPPLREQAEILDRWTSERIARIPLLLQKYGVDAWLMCQREHAEDTIWWSIKNATAYDVHRRTVVLFHTNTSSLQGQPNPLVWVDNTGEVWTDLHKRLASYDPKRIAVNVDQNIAFSGGMHVGEMHVLEEELEPKWMSRMVNVPMLAIEYVSDKVSGQIQYYRDMQEVIWAMLEEGFSHKIIDPGVTSTTNHPRIFVTTPASFPGWAGSDDIIQEGDLLHIDFGITAMGMNTDTQHLAYVLRTSEGETDAPEGHQEKMTFRYTPGLKKGNRMQDIVLENMKAGLTGDEVLQRCLEQMKLENIEGQIYSHPIGDWGHDAGAVMGFTNFPEHVPVLGELLILPNTYYSIELFATHFVLERNETLRFLLEENAYWNAETETWQFVRGAVYIEKIFSKAYRMDALGRQERFHLINRRKRESTIPFNVQ</sequence>
<reference evidence="3" key="1">
    <citation type="journal article" date="2017" name="Nat. Ecol. Evol.">
        <title>Genome expansion and lineage-specific genetic innovations in the forest pathogenic fungi Armillaria.</title>
        <authorList>
            <person name="Sipos G."/>
            <person name="Prasanna A.N."/>
            <person name="Walter M.C."/>
            <person name="O'Connor E."/>
            <person name="Balint B."/>
            <person name="Krizsan K."/>
            <person name="Kiss B."/>
            <person name="Hess J."/>
            <person name="Varga T."/>
            <person name="Slot J."/>
            <person name="Riley R."/>
            <person name="Boka B."/>
            <person name="Rigling D."/>
            <person name="Barry K."/>
            <person name="Lee J."/>
            <person name="Mihaltcheva S."/>
            <person name="LaButti K."/>
            <person name="Lipzen A."/>
            <person name="Waldron R."/>
            <person name="Moloney N.M."/>
            <person name="Sperisen C."/>
            <person name="Kredics L."/>
            <person name="Vagvoelgyi C."/>
            <person name="Patrignani A."/>
            <person name="Fitzpatrick D."/>
            <person name="Nagy I."/>
            <person name="Doyle S."/>
            <person name="Anderson J.B."/>
            <person name="Grigoriev I.V."/>
            <person name="Gueldener U."/>
            <person name="Muensterkoetter M."/>
            <person name="Nagy L.G."/>
        </authorList>
    </citation>
    <scope>NUCLEOTIDE SEQUENCE [LARGE SCALE GENOMIC DNA]</scope>
    <source>
        <strain evidence="3">C18/9</strain>
    </source>
</reference>
<name>A0A284R045_ARMOS</name>
<dbReference type="STRING" id="47428.A0A284R045"/>
<organism evidence="2 3">
    <name type="scientific">Armillaria ostoyae</name>
    <name type="common">Armillaria root rot fungus</name>
    <dbReference type="NCBI Taxonomy" id="47428"/>
    <lineage>
        <taxon>Eukaryota</taxon>
        <taxon>Fungi</taxon>
        <taxon>Dikarya</taxon>
        <taxon>Basidiomycota</taxon>
        <taxon>Agaricomycotina</taxon>
        <taxon>Agaricomycetes</taxon>
        <taxon>Agaricomycetidae</taxon>
        <taxon>Agaricales</taxon>
        <taxon>Marasmiineae</taxon>
        <taxon>Physalacriaceae</taxon>
        <taxon>Armillaria</taxon>
    </lineage>
</organism>
<gene>
    <name evidence="2" type="ORF">ARMOST_05376</name>
</gene>
<dbReference type="OrthoDB" id="3632757at2759"/>
<proteinExistence type="predicted"/>
<accession>A0A284R045</accession>
<dbReference type="Gene3D" id="3.90.230.10">
    <property type="entry name" value="Creatinase/methionine aminopeptidase superfamily"/>
    <property type="match status" value="1"/>
</dbReference>
<keyword evidence="3" id="KW-1185">Reference proteome</keyword>
<dbReference type="AlphaFoldDB" id="A0A284R045"/>